<reference evidence="2" key="1">
    <citation type="submission" date="2019-06" db="EMBL/GenBank/DDBJ databases">
        <authorList>
            <person name="Zheng W."/>
        </authorList>
    </citation>
    <scope>NUCLEOTIDE SEQUENCE</scope>
    <source>
        <strain evidence="2">QDHG01</strain>
    </source>
</reference>
<evidence type="ECO:0000256" key="1">
    <source>
        <dbReference type="SAM" id="MobiDB-lite"/>
    </source>
</evidence>
<keyword evidence="3" id="KW-1185">Reference proteome</keyword>
<feature type="compositionally biased region" description="Basic and acidic residues" evidence="1">
    <location>
        <begin position="260"/>
        <end position="310"/>
    </location>
</feature>
<feature type="compositionally biased region" description="Polar residues" evidence="1">
    <location>
        <begin position="335"/>
        <end position="345"/>
    </location>
</feature>
<feature type="compositionally biased region" description="Basic and acidic residues" evidence="1">
    <location>
        <begin position="348"/>
        <end position="357"/>
    </location>
</feature>
<gene>
    <name evidence="2" type="ORF">FGO68_gene9162</name>
</gene>
<feature type="region of interest" description="Disordered" evidence="1">
    <location>
        <begin position="228"/>
        <end position="247"/>
    </location>
</feature>
<dbReference type="Proteomes" id="UP000785679">
    <property type="component" value="Unassembled WGS sequence"/>
</dbReference>
<dbReference type="EMBL" id="RRYP01005176">
    <property type="protein sequence ID" value="TNV82268.1"/>
    <property type="molecule type" value="Genomic_DNA"/>
</dbReference>
<dbReference type="AlphaFoldDB" id="A0A8J8NVH6"/>
<proteinExistence type="predicted"/>
<protein>
    <submittedName>
        <fullName evidence="2">Uncharacterized protein</fullName>
    </submittedName>
</protein>
<accession>A0A8J8NVH6</accession>
<organism evidence="2 3">
    <name type="scientific">Halteria grandinella</name>
    <dbReference type="NCBI Taxonomy" id="5974"/>
    <lineage>
        <taxon>Eukaryota</taxon>
        <taxon>Sar</taxon>
        <taxon>Alveolata</taxon>
        <taxon>Ciliophora</taxon>
        <taxon>Intramacronucleata</taxon>
        <taxon>Spirotrichea</taxon>
        <taxon>Stichotrichia</taxon>
        <taxon>Sporadotrichida</taxon>
        <taxon>Halteriidae</taxon>
        <taxon>Halteria</taxon>
    </lineage>
</organism>
<feature type="compositionally biased region" description="Basic and acidic residues" evidence="1">
    <location>
        <begin position="228"/>
        <end position="246"/>
    </location>
</feature>
<evidence type="ECO:0000313" key="3">
    <source>
        <dbReference type="Proteomes" id="UP000785679"/>
    </source>
</evidence>
<comment type="caution">
    <text evidence="2">The sequence shown here is derived from an EMBL/GenBank/DDBJ whole genome shotgun (WGS) entry which is preliminary data.</text>
</comment>
<name>A0A8J8NVH6_HALGN</name>
<feature type="region of interest" description="Disordered" evidence="1">
    <location>
        <begin position="32"/>
        <end position="60"/>
    </location>
</feature>
<evidence type="ECO:0000313" key="2">
    <source>
        <dbReference type="EMBL" id="TNV82268.1"/>
    </source>
</evidence>
<feature type="compositionally biased region" description="Polar residues" evidence="1">
    <location>
        <begin position="37"/>
        <end position="60"/>
    </location>
</feature>
<sequence>MPPVNDSLGSSALVHTHNQVYGCFDHRSPIYHKLTSPRPTKTAQPSRLTSTRTSTHQKQSLLPPDADRVLSEYKNIERGLRSIRDPNSVCMTRDIVPRSGREQEKAEFDLCQLKQGEVAYRDIMRIEGLARRKSKYITKEMIQKNIQPKKPTPQAPIDTSQQSVSDYEFWVIKKEFEGNMRSKMIQQMLEEYEAERAKYQQEKFSEAQQRLKSFKEWFIIKRGESEERKREEEVEKERKSAEDMQQKLRAKMAMKVWIEKHKQQKEQEKSEQETRDEEERQRLRQLEQEKEAKQKQANEAFKKWVKDKAQHNIYKTPTRGPSKPRRPMSAAVLRRQQSNRPNNNIAEKPSENEDDHIAIQIQDEGGIQKRSPSGSKRTLARQNAKNYDEFTPTSKNQFLQFTNQIQSTTGSSNAQQSAFKQQSSLSKVMSRL</sequence>
<feature type="compositionally biased region" description="Polar residues" evidence="1">
    <location>
        <begin position="370"/>
        <end position="432"/>
    </location>
</feature>
<feature type="region of interest" description="Disordered" evidence="1">
    <location>
        <begin position="260"/>
        <end position="432"/>
    </location>
</feature>